<dbReference type="InterPro" id="IPR050706">
    <property type="entry name" value="Cyclic-di-GMP_PDE-like"/>
</dbReference>
<protein>
    <recommendedName>
        <fullName evidence="6">GGDEF domain-containing protein</fullName>
    </recommendedName>
</protein>
<dbReference type="InterPro" id="IPR001633">
    <property type="entry name" value="EAL_dom"/>
</dbReference>
<dbReference type="PANTHER" id="PTHR33121:SF23">
    <property type="entry name" value="CYCLIC DI-GMP PHOSPHODIESTERASE PDEB"/>
    <property type="match status" value="1"/>
</dbReference>
<evidence type="ECO:0008006" key="6">
    <source>
        <dbReference type="Google" id="ProtNLM"/>
    </source>
</evidence>
<dbReference type="InterPro" id="IPR000160">
    <property type="entry name" value="GGDEF_dom"/>
</dbReference>
<dbReference type="InterPro" id="IPR035919">
    <property type="entry name" value="EAL_sf"/>
</dbReference>
<dbReference type="NCBIfam" id="TIGR00254">
    <property type="entry name" value="GGDEF"/>
    <property type="match status" value="1"/>
</dbReference>
<dbReference type="CDD" id="cd01949">
    <property type="entry name" value="GGDEF"/>
    <property type="match status" value="1"/>
</dbReference>
<feature type="region of interest" description="Disordered" evidence="1">
    <location>
        <begin position="319"/>
        <end position="417"/>
    </location>
</feature>
<dbReference type="Pfam" id="PF07793">
    <property type="entry name" value="DUF1631"/>
    <property type="match status" value="1"/>
</dbReference>
<dbReference type="SMART" id="SM00267">
    <property type="entry name" value="GGDEF"/>
    <property type="match status" value="1"/>
</dbReference>
<accession>A0A1Y5HJG1</accession>
<dbReference type="SUPFAM" id="SSF141371">
    <property type="entry name" value="PilZ domain-like"/>
    <property type="match status" value="1"/>
</dbReference>
<dbReference type="InterPro" id="IPR029787">
    <property type="entry name" value="Nucleotide_cyclase"/>
</dbReference>
<dbReference type="Pfam" id="PF07238">
    <property type="entry name" value="PilZ"/>
    <property type="match status" value="1"/>
</dbReference>
<dbReference type="Gene3D" id="3.20.20.450">
    <property type="entry name" value="EAL domain"/>
    <property type="match status" value="1"/>
</dbReference>
<feature type="domain" description="GGDEF" evidence="3">
    <location>
        <begin position="892"/>
        <end position="1025"/>
    </location>
</feature>
<comment type="caution">
    <text evidence="4">The sequence shown here is derived from an EMBL/GenBank/DDBJ whole genome shotgun (WGS) entry which is preliminary data.</text>
</comment>
<proteinExistence type="predicted"/>
<dbReference type="PROSITE" id="PS50887">
    <property type="entry name" value="GGDEF"/>
    <property type="match status" value="1"/>
</dbReference>
<dbReference type="Gene3D" id="2.40.10.220">
    <property type="entry name" value="predicted glycosyltransferase like domains"/>
    <property type="match status" value="1"/>
</dbReference>
<dbReference type="PROSITE" id="PS50883">
    <property type="entry name" value="EAL"/>
    <property type="match status" value="1"/>
</dbReference>
<name>A0A1Y5HJG1_OLEAN</name>
<dbReference type="Pfam" id="PF00563">
    <property type="entry name" value="EAL"/>
    <property type="match status" value="1"/>
</dbReference>
<reference evidence="5" key="1">
    <citation type="journal article" date="2017" name="Proc. Natl. Acad. Sci. U.S.A.">
        <title>Simulation of Deepwater Horizon oil plume reveals substrate specialization within a complex community of hydrocarbon degraders.</title>
        <authorList>
            <person name="Hu P."/>
            <person name="Dubinsky E.A."/>
            <person name="Probst A.J."/>
            <person name="Wang J."/>
            <person name="Sieber C.M.K."/>
            <person name="Tom L.M."/>
            <person name="Gardinali P."/>
            <person name="Banfield J.F."/>
            <person name="Atlas R.M."/>
            <person name="Andersen G.L."/>
        </authorList>
    </citation>
    <scope>NUCLEOTIDE SEQUENCE [LARGE SCALE GENOMIC DNA]</scope>
</reference>
<dbReference type="EMBL" id="MABE01000634">
    <property type="protein sequence ID" value="OUS37379.1"/>
    <property type="molecule type" value="Genomic_DNA"/>
</dbReference>
<dbReference type="SUPFAM" id="SSF141868">
    <property type="entry name" value="EAL domain-like"/>
    <property type="match status" value="1"/>
</dbReference>
<dbReference type="GO" id="GO:0071111">
    <property type="term" value="F:cyclic-guanylate-specific phosphodiesterase activity"/>
    <property type="evidence" value="ECO:0007669"/>
    <property type="project" value="InterPro"/>
</dbReference>
<dbReference type="GO" id="GO:0035438">
    <property type="term" value="F:cyclic-di-GMP binding"/>
    <property type="evidence" value="ECO:0007669"/>
    <property type="project" value="InterPro"/>
</dbReference>
<dbReference type="InterPro" id="IPR012434">
    <property type="entry name" value="DUF1631"/>
</dbReference>
<evidence type="ECO:0000259" key="3">
    <source>
        <dbReference type="PROSITE" id="PS50887"/>
    </source>
</evidence>
<dbReference type="Pfam" id="PF00990">
    <property type="entry name" value="GGDEF"/>
    <property type="match status" value="1"/>
</dbReference>
<sequence>MDKREHPRFESHVEAKLISADGSSYACHVTDFSQEGLHIFWTEDDNFPIKAEDTLQLYLTIEDDPLNLAVCCLYQEGNGAGFKLTHPDNELFLKLQSLNQASRNHGALSTEKRSQYKTLFEQRVKESSQGIIKQWHSEALEELFSSANKALNNAEQQAFISAEQLIKSSAKTIQNKFISAIAEQLNCWLEGKPQITSDVERTEHENQSLSLVQQDDFEDWLLSKVTSTHLQSRLSHASFEVRQLLDMISEAKPENCFNPLSANVITEAFRGAIEELAIDNQIRQIAFDTFEQVAGHQLQAVYQWLIKQIDIPLAFRHRRPTQPVRRPSSASPVPNNEQNNEQVEAAEPQILPGNNEQQNYQPGYQQNSPQGQQNYSQGGRQQSFSQAGQPQSANNPGYTAPSNTGSMQSFRQNQAEAQQAYSNIQSLLSLRYQRIESGLTSAEVESQLAEPSIPVAEHSQVQSALQQLWQKSDTRVGQVRQDLEQALASQEIGLPVANREALDTLEHVTQNLVGSEQISDFIKPFIEELEQPLSMMMLNDPSMMFNPQHPGRVALNSISKLGRMTTTGQDRVSDKLKSLLHDVDSSSTPEELEAQLQSLQSGVDTMLSEAERRAKMNSDRVAQAAEGEHRVEQARQKISRLISKDTSGRTLPAIVMEWLEQGWKPLLTLIYLRETAESKRFRGAVKLYRQVLSLFNPNNSGRIELLERFNPLINLMHHELDQLNGSRPDHSRWHEEIKLAAEQHLEKGEIEEVIEVPEEIEEEKPDLEGKGVRRALNLQVGDWLLLVEQDQNVSVVWMAEDGSKFACVNHSGMKVVDYTLEELATALDDGSVKRLYEQEESAVDQSLDALVQQIYSDLSAQANTDALTQINTRQHFMRHLKDEAAKSHRSNLTHTLCMIDIDQFKLINSDYGVEGGDECLKAVAASLLAFSDNRINCARMGSNEFAILFQHSDITKGEAKARELKKDLEKMDIISGSHKFRIHLSMGVSELNFQVADERDLVEYAESACLSAKDKGGSRVYRYIEDDDARIKRDEFMSWANKLNQALEADQLQLLCLPVTAIQEAEKELRQYEVIISIEDENGTQIPPLEYLQAAEHYSRMYLVDRWTLEQLIKWMSTHRDEVAKIDRFMLKLSGYSMNDDSLLAFIFDQAREHDIPVDKFCFELNETSAIQNIEDAADFMHEMRSLGCEFTLSDFGTGQSSFEYLKQLPVNYVKIDHTFIEELVTSSADYAMVKSIHEIAHFMAKKTIAEQVNNEDTLDILRSIGIDLAMGGELQQAIPLDELARLN</sequence>
<dbReference type="SUPFAM" id="SSF55073">
    <property type="entry name" value="Nucleotide cyclase"/>
    <property type="match status" value="1"/>
</dbReference>
<dbReference type="PANTHER" id="PTHR33121">
    <property type="entry name" value="CYCLIC DI-GMP PHOSPHODIESTERASE PDEF"/>
    <property type="match status" value="1"/>
</dbReference>
<dbReference type="CDD" id="cd01948">
    <property type="entry name" value="EAL"/>
    <property type="match status" value="1"/>
</dbReference>
<evidence type="ECO:0000259" key="2">
    <source>
        <dbReference type="PROSITE" id="PS50883"/>
    </source>
</evidence>
<evidence type="ECO:0000313" key="4">
    <source>
        <dbReference type="EMBL" id="OUS37379.1"/>
    </source>
</evidence>
<dbReference type="Gene3D" id="3.30.70.270">
    <property type="match status" value="1"/>
</dbReference>
<feature type="domain" description="EAL" evidence="2">
    <location>
        <begin position="1036"/>
        <end position="1288"/>
    </location>
</feature>
<dbReference type="InterPro" id="IPR043128">
    <property type="entry name" value="Rev_trsase/Diguanyl_cyclase"/>
</dbReference>
<dbReference type="InterPro" id="IPR009875">
    <property type="entry name" value="PilZ_domain"/>
</dbReference>
<evidence type="ECO:0000313" key="5">
    <source>
        <dbReference type="Proteomes" id="UP000227088"/>
    </source>
</evidence>
<evidence type="ECO:0000256" key="1">
    <source>
        <dbReference type="SAM" id="MobiDB-lite"/>
    </source>
</evidence>
<gene>
    <name evidence="4" type="ORF">A9R00_11055</name>
</gene>
<feature type="compositionally biased region" description="Polar residues" evidence="1">
    <location>
        <begin position="352"/>
        <end position="417"/>
    </location>
</feature>
<feature type="compositionally biased region" description="Low complexity" evidence="1">
    <location>
        <begin position="323"/>
        <end position="349"/>
    </location>
</feature>
<organism evidence="4 5">
    <name type="scientific">Oleispira antarctica</name>
    <dbReference type="NCBI Taxonomy" id="188908"/>
    <lineage>
        <taxon>Bacteria</taxon>
        <taxon>Pseudomonadati</taxon>
        <taxon>Pseudomonadota</taxon>
        <taxon>Gammaproteobacteria</taxon>
        <taxon>Oceanospirillales</taxon>
        <taxon>Oceanospirillaceae</taxon>
        <taxon>Oleispira</taxon>
    </lineage>
</organism>
<dbReference type="SMART" id="SM00052">
    <property type="entry name" value="EAL"/>
    <property type="match status" value="1"/>
</dbReference>
<dbReference type="Proteomes" id="UP000227088">
    <property type="component" value="Unassembled WGS sequence"/>
</dbReference>